<keyword evidence="3" id="KW-1185">Reference proteome</keyword>
<feature type="transmembrane region" description="Helical" evidence="1">
    <location>
        <begin position="67"/>
        <end position="92"/>
    </location>
</feature>
<name>A0ABP8SL13_9ACTN</name>
<evidence type="ECO:0000313" key="3">
    <source>
        <dbReference type="Proteomes" id="UP001500307"/>
    </source>
</evidence>
<reference evidence="3" key="1">
    <citation type="journal article" date="2019" name="Int. J. Syst. Evol. Microbiol.">
        <title>The Global Catalogue of Microorganisms (GCM) 10K type strain sequencing project: providing services to taxonomists for standard genome sequencing and annotation.</title>
        <authorList>
            <consortium name="The Broad Institute Genomics Platform"/>
            <consortium name="The Broad Institute Genome Sequencing Center for Infectious Disease"/>
            <person name="Wu L."/>
            <person name="Ma J."/>
        </authorList>
    </citation>
    <scope>NUCLEOTIDE SEQUENCE [LARGE SCALE GENOMIC DNA]</scope>
    <source>
        <strain evidence="3">JCM 3175</strain>
    </source>
</reference>
<keyword evidence="1" id="KW-0472">Membrane</keyword>
<evidence type="ECO:0000256" key="1">
    <source>
        <dbReference type="SAM" id="Phobius"/>
    </source>
</evidence>
<dbReference type="RefSeq" id="WP_346119351.1">
    <property type="nucleotide sequence ID" value="NZ_BAABGU010000012.1"/>
</dbReference>
<feature type="transmembrane region" description="Helical" evidence="1">
    <location>
        <begin position="159"/>
        <end position="180"/>
    </location>
</feature>
<keyword evidence="1" id="KW-1133">Transmembrane helix</keyword>
<dbReference type="Proteomes" id="UP001500307">
    <property type="component" value="Unassembled WGS sequence"/>
</dbReference>
<organism evidence="2 3">
    <name type="scientific">Micromonospora coerulea</name>
    <dbReference type="NCBI Taxonomy" id="47856"/>
    <lineage>
        <taxon>Bacteria</taxon>
        <taxon>Bacillati</taxon>
        <taxon>Actinomycetota</taxon>
        <taxon>Actinomycetes</taxon>
        <taxon>Micromonosporales</taxon>
        <taxon>Micromonosporaceae</taxon>
        <taxon>Micromonospora</taxon>
    </lineage>
</organism>
<proteinExistence type="predicted"/>
<feature type="transmembrane region" description="Helical" evidence="1">
    <location>
        <begin position="113"/>
        <end position="139"/>
    </location>
</feature>
<gene>
    <name evidence="2" type="ORF">GCM10023176_26170</name>
</gene>
<evidence type="ECO:0000313" key="2">
    <source>
        <dbReference type="EMBL" id="GAA4569485.1"/>
    </source>
</evidence>
<sequence length="321" mass="34962">MTWMMWRQHRTEALALAIFVGVVAMALFILGRPMHALFPLGSAHCLTPPLGQACRSALVRLQQDYGYSTTVLILLNFAPYAIGGFLGAPLLARELEAGTWQLVWTQAVPRRRWLAFKVVALGTVSVLLAAGLSAVIGWYRRPLDLLGGGFDITGFDLTGVAPMAYTLFAFALGVAAGAVLRRSLPAAAGAFVVFLAMRFTVAGWIRPHFVTPVTRSEAFVPGSGDITDGTSNAQDMILDQGFIDAGGRHITGLGAVIMEGKAREGGGDPTIYLHDHGIQRWVVYQPIERYWTFQLIETVTFVGLAVLLLALVFWRIRRSAF</sequence>
<keyword evidence="1" id="KW-0812">Transmembrane</keyword>
<feature type="transmembrane region" description="Helical" evidence="1">
    <location>
        <begin position="291"/>
        <end position="314"/>
    </location>
</feature>
<dbReference type="EMBL" id="BAABGU010000012">
    <property type="protein sequence ID" value="GAA4569485.1"/>
    <property type="molecule type" value="Genomic_DNA"/>
</dbReference>
<feature type="transmembrane region" description="Helical" evidence="1">
    <location>
        <begin position="187"/>
        <end position="205"/>
    </location>
</feature>
<comment type="caution">
    <text evidence="2">The sequence shown here is derived from an EMBL/GenBank/DDBJ whole genome shotgun (WGS) entry which is preliminary data.</text>
</comment>
<accession>A0ABP8SL13</accession>
<protein>
    <submittedName>
        <fullName evidence="2">ABC transporter permease</fullName>
    </submittedName>
</protein>